<sequence length="126" mass="14486">MHTRCASNPKYVYVNNLIHHHDYLHLLESFSRYHAYSSRCVGFTIAMEDENIKLDSYKGSTGNIPIKQMEVFIQNPTMNVALHHKQIHVPLAENKPMTANKPAMPPREQTVQIKDSQGNTDFNHGR</sequence>
<dbReference type="EMBL" id="JAEPRA010000004">
    <property type="protein sequence ID" value="KAG2186934.1"/>
    <property type="molecule type" value="Genomic_DNA"/>
</dbReference>
<proteinExistence type="predicted"/>
<protein>
    <submittedName>
        <fullName evidence="2">Uncharacterized protein</fullName>
    </submittedName>
</protein>
<dbReference type="Proteomes" id="UP000612746">
    <property type="component" value="Unassembled WGS sequence"/>
</dbReference>
<evidence type="ECO:0000313" key="2">
    <source>
        <dbReference type="EMBL" id="KAG2186934.1"/>
    </source>
</evidence>
<evidence type="ECO:0000313" key="3">
    <source>
        <dbReference type="Proteomes" id="UP000612746"/>
    </source>
</evidence>
<dbReference type="AlphaFoldDB" id="A0A8H7Q876"/>
<comment type="caution">
    <text evidence="2">The sequence shown here is derived from an EMBL/GenBank/DDBJ whole genome shotgun (WGS) entry which is preliminary data.</text>
</comment>
<evidence type="ECO:0000256" key="1">
    <source>
        <dbReference type="SAM" id="MobiDB-lite"/>
    </source>
</evidence>
<accession>A0A8H7Q876</accession>
<feature type="compositionally biased region" description="Polar residues" evidence="1">
    <location>
        <begin position="109"/>
        <end position="126"/>
    </location>
</feature>
<organism evidence="2 3">
    <name type="scientific">Umbelopsis vinacea</name>
    <dbReference type="NCBI Taxonomy" id="44442"/>
    <lineage>
        <taxon>Eukaryota</taxon>
        <taxon>Fungi</taxon>
        <taxon>Fungi incertae sedis</taxon>
        <taxon>Mucoromycota</taxon>
        <taxon>Mucoromycotina</taxon>
        <taxon>Umbelopsidomycetes</taxon>
        <taxon>Umbelopsidales</taxon>
        <taxon>Umbelopsidaceae</taxon>
        <taxon>Umbelopsis</taxon>
    </lineage>
</organism>
<name>A0A8H7Q876_9FUNG</name>
<reference evidence="2" key="1">
    <citation type="submission" date="2020-12" db="EMBL/GenBank/DDBJ databases">
        <title>Metabolic potential, ecology and presence of endohyphal bacteria is reflected in genomic diversity of Mucoromycotina.</title>
        <authorList>
            <person name="Muszewska A."/>
            <person name="Okrasinska A."/>
            <person name="Steczkiewicz K."/>
            <person name="Drgas O."/>
            <person name="Orlowska M."/>
            <person name="Perlinska-Lenart U."/>
            <person name="Aleksandrzak-Piekarczyk T."/>
            <person name="Szatraj K."/>
            <person name="Zielenkiewicz U."/>
            <person name="Pilsyk S."/>
            <person name="Malc E."/>
            <person name="Mieczkowski P."/>
            <person name="Kruszewska J.S."/>
            <person name="Biernat P."/>
            <person name="Pawlowska J."/>
        </authorList>
    </citation>
    <scope>NUCLEOTIDE SEQUENCE</scope>
    <source>
        <strain evidence="2">WA0000051536</strain>
    </source>
</reference>
<feature type="region of interest" description="Disordered" evidence="1">
    <location>
        <begin position="92"/>
        <end position="126"/>
    </location>
</feature>
<keyword evidence="3" id="KW-1185">Reference proteome</keyword>
<gene>
    <name evidence="2" type="ORF">INT44_003161</name>
</gene>